<keyword evidence="2" id="KW-1185">Reference proteome</keyword>
<proteinExistence type="predicted"/>
<reference evidence="1 2" key="1">
    <citation type="submission" date="2023-03" db="EMBL/GenBank/DDBJ databases">
        <title>Muricauda XX sp. nov. and Muricauda XXX sp. nov., two novel species isolated from Okinawa Trough.</title>
        <authorList>
            <person name="Cao W."/>
            <person name="Deng X."/>
        </authorList>
    </citation>
    <scope>NUCLEOTIDE SEQUENCE [LARGE SCALE GENOMIC DNA]</scope>
    <source>
        <strain evidence="1 2">81s02</strain>
    </source>
</reference>
<dbReference type="EMBL" id="JARFVA010000001">
    <property type="protein sequence ID" value="MDF0706679.1"/>
    <property type="molecule type" value="Genomic_DNA"/>
</dbReference>
<dbReference type="SUPFAM" id="SSF52402">
    <property type="entry name" value="Adenine nucleotide alpha hydrolases-like"/>
    <property type="match status" value="1"/>
</dbReference>
<organism evidence="1 2">
    <name type="scientific">Flagellimonas okinawensis</name>
    <dbReference type="NCBI Taxonomy" id="3031324"/>
    <lineage>
        <taxon>Bacteria</taxon>
        <taxon>Pseudomonadati</taxon>
        <taxon>Bacteroidota</taxon>
        <taxon>Flavobacteriia</taxon>
        <taxon>Flavobacteriales</taxon>
        <taxon>Flavobacteriaceae</taxon>
        <taxon>Flagellimonas</taxon>
    </lineage>
</organism>
<dbReference type="Proteomes" id="UP001217083">
    <property type="component" value="Unassembled WGS sequence"/>
</dbReference>
<evidence type="ECO:0000313" key="1">
    <source>
        <dbReference type="EMBL" id="MDF0706679.1"/>
    </source>
</evidence>
<sequence>MKIDKLFIGLDLSNYDIACINNAYYLLDHISTIESVVLFHNIKFDFIGALDEFTALSSEQLREKILKHIKKNYIPLFKEHSEKVIPTVTDDNNTINAIKNQLPYNTDSTLFIFGSKSQEDGTGDVPMKSVSLKMFNAPVLFCPQKTQFPFESLFAAIDLKTKGRDKKVIAWANNFRGYFPDLEVTGLYVNQTPLGYFPYIEQEDDEIAEELWQNCETKFKKLSENHQKHLKEWHFKLLKGKGVVQHIKTAIKKKKPDLLIMGRNSTFLRNSNVYGSTTRKLLLSKPKVPVLVI</sequence>
<dbReference type="RefSeq" id="WP_275648709.1">
    <property type="nucleotide sequence ID" value="NZ_JARFVA010000001.1"/>
</dbReference>
<accession>A0ABT5XLB8</accession>
<comment type="caution">
    <text evidence="1">The sequence shown here is derived from an EMBL/GenBank/DDBJ whole genome shotgun (WGS) entry which is preliminary data.</text>
</comment>
<name>A0ABT5XLB8_9FLAO</name>
<evidence type="ECO:0000313" key="2">
    <source>
        <dbReference type="Proteomes" id="UP001217083"/>
    </source>
</evidence>
<dbReference type="Gene3D" id="3.40.50.620">
    <property type="entry name" value="HUPs"/>
    <property type="match status" value="1"/>
</dbReference>
<protein>
    <submittedName>
        <fullName evidence="1">Universal stress protein</fullName>
    </submittedName>
</protein>
<dbReference type="InterPro" id="IPR014729">
    <property type="entry name" value="Rossmann-like_a/b/a_fold"/>
</dbReference>
<gene>
    <name evidence="1" type="ORF">PY091_05585</name>
</gene>